<keyword evidence="5" id="KW-0547">Nucleotide-binding</keyword>
<comment type="cofactor">
    <cofactor evidence="2">
        <name>Mg(2+)</name>
        <dbReference type="ChEBI" id="CHEBI:18420"/>
    </cofactor>
</comment>
<dbReference type="GO" id="GO:0006265">
    <property type="term" value="P:DNA topological change"/>
    <property type="evidence" value="ECO:0007669"/>
    <property type="project" value="InterPro"/>
</dbReference>
<evidence type="ECO:0000256" key="9">
    <source>
        <dbReference type="ARBA" id="ARBA00023125"/>
    </source>
</evidence>
<evidence type="ECO:0000313" key="13">
    <source>
        <dbReference type="EMBL" id="MAH62972.1"/>
    </source>
</evidence>
<dbReference type="Pfam" id="PF02518">
    <property type="entry name" value="HATPase_c"/>
    <property type="match status" value="1"/>
</dbReference>
<organism evidence="13 14">
    <name type="scientific">SAR324 cluster bacterium</name>
    <dbReference type="NCBI Taxonomy" id="2024889"/>
    <lineage>
        <taxon>Bacteria</taxon>
        <taxon>Deltaproteobacteria</taxon>
        <taxon>SAR324 cluster</taxon>
    </lineage>
</organism>
<dbReference type="EC" id="5.6.2.2" evidence="3"/>
<dbReference type="SMART" id="SM00387">
    <property type="entry name" value="HATPase_c"/>
    <property type="match status" value="1"/>
</dbReference>
<dbReference type="Proteomes" id="UP000226525">
    <property type="component" value="Unassembled WGS sequence"/>
</dbReference>
<evidence type="ECO:0000256" key="3">
    <source>
        <dbReference type="ARBA" id="ARBA00012895"/>
    </source>
</evidence>
<dbReference type="SUPFAM" id="SSF56719">
    <property type="entry name" value="Type II DNA topoisomerase"/>
    <property type="match status" value="1"/>
</dbReference>
<evidence type="ECO:0000256" key="2">
    <source>
        <dbReference type="ARBA" id="ARBA00001946"/>
    </source>
</evidence>
<evidence type="ECO:0000256" key="8">
    <source>
        <dbReference type="ARBA" id="ARBA00023029"/>
    </source>
</evidence>
<evidence type="ECO:0000256" key="10">
    <source>
        <dbReference type="ARBA" id="ARBA00023235"/>
    </source>
</evidence>
<keyword evidence="9" id="KW-0238">DNA-binding</keyword>
<dbReference type="GO" id="GO:0003677">
    <property type="term" value="F:DNA binding"/>
    <property type="evidence" value="ECO:0007669"/>
    <property type="project" value="UniProtKB-KW"/>
</dbReference>
<dbReference type="CDD" id="cd00329">
    <property type="entry name" value="TopoII_MutL_Trans"/>
    <property type="match status" value="1"/>
</dbReference>
<dbReference type="SMART" id="SM00433">
    <property type="entry name" value="TOP2c"/>
    <property type="match status" value="1"/>
</dbReference>
<dbReference type="FunFam" id="3.40.50.670:FF:000006">
    <property type="entry name" value="DNA topoisomerase (ATP-hydrolyzing)"/>
    <property type="match status" value="1"/>
</dbReference>
<dbReference type="FunFam" id="3.30.565.10:FF:000063">
    <property type="entry name" value="DNA topoisomerase (ATP-hydrolyzing)"/>
    <property type="match status" value="1"/>
</dbReference>
<reference evidence="14" key="1">
    <citation type="submission" date="2017-09" db="EMBL/GenBank/DDBJ databases">
        <title>The Reconstruction of 2,631 Draft Metagenome-Assembled Genomes from the Global Oceans.</title>
        <authorList>
            <person name="Tully B.J."/>
            <person name="Graham E.D."/>
            <person name="Heidelberg J.F."/>
        </authorList>
    </citation>
    <scope>NUCLEOTIDE SEQUENCE [LARGE SCALE GENOMIC DNA]</scope>
</reference>
<dbReference type="GO" id="GO:0005524">
    <property type="term" value="F:ATP binding"/>
    <property type="evidence" value="ECO:0007669"/>
    <property type="project" value="UniProtKB-KW"/>
</dbReference>
<dbReference type="CDD" id="cd01030">
    <property type="entry name" value="TOPRIM_TopoIIA_like"/>
    <property type="match status" value="1"/>
</dbReference>
<dbReference type="AlphaFoldDB" id="A0A2D6YIM3"/>
<feature type="domain" description="Toprim" evidence="12">
    <location>
        <begin position="370"/>
        <end position="480"/>
    </location>
</feature>
<name>A0A2D6YIM3_9DELT</name>
<evidence type="ECO:0000256" key="5">
    <source>
        <dbReference type="ARBA" id="ARBA00022741"/>
    </source>
</evidence>
<evidence type="ECO:0000256" key="11">
    <source>
        <dbReference type="ARBA" id="ARBA00063644"/>
    </source>
</evidence>
<dbReference type="GO" id="GO:0046872">
    <property type="term" value="F:metal ion binding"/>
    <property type="evidence" value="ECO:0007669"/>
    <property type="project" value="UniProtKB-KW"/>
</dbReference>
<proteinExistence type="predicted"/>
<dbReference type="InterPro" id="IPR003594">
    <property type="entry name" value="HATPase_dom"/>
</dbReference>
<comment type="subunit">
    <text evidence="11">Heterotetramer composed of ParC and ParE.</text>
</comment>
<keyword evidence="7" id="KW-0460">Magnesium</keyword>
<gene>
    <name evidence="13" type="ORF">CMN54_05925</name>
</gene>
<keyword evidence="4" id="KW-0479">Metal-binding</keyword>
<dbReference type="PANTHER" id="PTHR45866">
    <property type="entry name" value="DNA GYRASE/TOPOISOMERASE SUBUNIT B"/>
    <property type="match status" value="1"/>
</dbReference>
<evidence type="ECO:0000256" key="6">
    <source>
        <dbReference type="ARBA" id="ARBA00022840"/>
    </source>
</evidence>
<dbReference type="Pfam" id="PF00204">
    <property type="entry name" value="DNA_gyraseB"/>
    <property type="match status" value="1"/>
</dbReference>
<dbReference type="InterPro" id="IPR036890">
    <property type="entry name" value="HATPase_C_sf"/>
</dbReference>
<evidence type="ECO:0000256" key="7">
    <source>
        <dbReference type="ARBA" id="ARBA00022842"/>
    </source>
</evidence>
<protein>
    <recommendedName>
        <fullName evidence="3">DNA topoisomerase (ATP-hydrolyzing)</fullName>
        <ecNumber evidence="3">5.6.2.2</ecNumber>
    </recommendedName>
</protein>
<dbReference type="PRINTS" id="PR00418">
    <property type="entry name" value="TPI2FAMILY"/>
</dbReference>
<dbReference type="PANTHER" id="PTHR45866:SF2">
    <property type="entry name" value="DNA TOPOISOMERASE (ATP-HYDROLYZING)"/>
    <property type="match status" value="1"/>
</dbReference>
<dbReference type="EMBL" id="NZEX01000065">
    <property type="protein sequence ID" value="MAH62972.1"/>
    <property type="molecule type" value="Genomic_DNA"/>
</dbReference>
<dbReference type="InterPro" id="IPR001241">
    <property type="entry name" value="Topo_IIA"/>
</dbReference>
<dbReference type="InterPro" id="IPR006171">
    <property type="entry name" value="TOPRIM_dom"/>
</dbReference>
<dbReference type="PROSITE" id="PS50880">
    <property type="entry name" value="TOPRIM"/>
    <property type="match status" value="1"/>
</dbReference>
<dbReference type="Pfam" id="PF01751">
    <property type="entry name" value="Toprim"/>
    <property type="match status" value="1"/>
</dbReference>
<evidence type="ECO:0000256" key="4">
    <source>
        <dbReference type="ARBA" id="ARBA00022723"/>
    </source>
</evidence>
<dbReference type="SUPFAM" id="SSF54211">
    <property type="entry name" value="Ribosomal protein S5 domain 2-like"/>
    <property type="match status" value="1"/>
</dbReference>
<evidence type="ECO:0000259" key="12">
    <source>
        <dbReference type="PROSITE" id="PS50880"/>
    </source>
</evidence>
<comment type="caution">
    <text evidence="13">The sequence shown here is derived from an EMBL/GenBank/DDBJ whole genome shotgun (WGS) entry which is preliminary data.</text>
</comment>
<dbReference type="Gene3D" id="3.30.230.10">
    <property type="match status" value="1"/>
</dbReference>
<dbReference type="GO" id="GO:0003918">
    <property type="term" value="F:DNA topoisomerase type II (double strand cut, ATP-hydrolyzing) activity"/>
    <property type="evidence" value="ECO:0007669"/>
    <property type="project" value="UniProtKB-EC"/>
</dbReference>
<dbReference type="InterPro" id="IPR013759">
    <property type="entry name" value="Topo_IIA_B_C"/>
</dbReference>
<keyword evidence="6" id="KW-0067">ATP-binding</keyword>
<keyword evidence="8" id="KW-0799">Topoisomerase</keyword>
<dbReference type="Gene3D" id="3.30.565.10">
    <property type="entry name" value="Histidine kinase-like ATPase, C-terminal domain"/>
    <property type="match status" value="1"/>
</dbReference>
<dbReference type="SUPFAM" id="SSF55874">
    <property type="entry name" value="ATPase domain of HSP90 chaperone/DNA topoisomerase II/histidine kinase"/>
    <property type="match status" value="1"/>
</dbReference>
<dbReference type="InterPro" id="IPR014721">
    <property type="entry name" value="Ribsml_uS5_D2-typ_fold_subgr"/>
</dbReference>
<dbReference type="Gene3D" id="3.40.50.670">
    <property type="match status" value="1"/>
</dbReference>
<comment type="catalytic activity">
    <reaction evidence="1">
        <text>ATP-dependent breakage, passage and rejoining of double-stranded DNA.</text>
        <dbReference type="EC" id="5.6.2.2"/>
    </reaction>
</comment>
<evidence type="ECO:0000313" key="14">
    <source>
        <dbReference type="Proteomes" id="UP000226525"/>
    </source>
</evidence>
<dbReference type="InterPro" id="IPR020568">
    <property type="entry name" value="Ribosomal_Su5_D2-typ_SF"/>
</dbReference>
<accession>A0A2D6YIM3</accession>
<evidence type="ECO:0000256" key="1">
    <source>
        <dbReference type="ARBA" id="ARBA00000185"/>
    </source>
</evidence>
<dbReference type="InterPro" id="IPR013760">
    <property type="entry name" value="Topo_IIA-like_dom_sf"/>
</dbReference>
<sequence>MYIGRLGNGSQSSDGIYILLKELIDNAVDEYIMGHGKRIEINLKETVMKVRDYGRGIPLGKLVECVSSINTGAKYNSEVFQFSVGLNGVGTKAVNALSESFEVSSVRDGEKAFAKFTKGELVDEGRTISKERNGTEVRFIPDESIFSRFHFDFRLIEKQLWNYAYLNRGLSLIFNGEKFKAERGLQEMLEKEVGDKELYKILHVQVDLLEYSLTHTELYGETNFSYVNGHFTSDGGSHLSAFREGILKGINEFFKSSFQGPDVREGIVGAVAVKIQEPIFESQTKNKLGNTDLRWIVTQVRDSLVDALFKNPDAAEALKSKVQLNEKVRKELSNVKKAVRENARKTALAIPNLKDCKFHRNDSKNHNIESMIFLTEGQSAGGSMISSRNVETQGIFCLKGKPLNCFGQGKEALYKNVELYNIMKTLGIEDSVDDLRYEKVILATDADVDGLHIRNLLITFFLQYFETLVQRGHLFILETPLFRVRNQKTTKYCYNEGEKDSAITHLKSGKHFEITRFKGLGEISPKEFGPFIGPEMRLQAVRVEHLQEVGGLLNFYMGANTNERRQYIIEHLV</sequence>
<keyword evidence="10 13" id="KW-0413">Isomerase</keyword>
<dbReference type="InterPro" id="IPR013506">
    <property type="entry name" value="Topo_IIA_bsu_dom2"/>
</dbReference>